<keyword evidence="3" id="KW-1185">Reference proteome</keyword>
<evidence type="ECO:0000313" key="3">
    <source>
        <dbReference type="Proteomes" id="UP001152795"/>
    </source>
</evidence>
<dbReference type="AlphaFoldDB" id="A0A7D9I8H1"/>
<dbReference type="EMBL" id="CACRXK020003975">
    <property type="protein sequence ID" value="CAB4000986.1"/>
    <property type="molecule type" value="Genomic_DNA"/>
</dbReference>
<proteinExistence type="predicted"/>
<organism evidence="2 3">
    <name type="scientific">Paramuricea clavata</name>
    <name type="common">Red gorgonian</name>
    <name type="synonym">Violescent sea-whip</name>
    <dbReference type="NCBI Taxonomy" id="317549"/>
    <lineage>
        <taxon>Eukaryota</taxon>
        <taxon>Metazoa</taxon>
        <taxon>Cnidaria</taxon>
        <taxon>Anthozoa</taxon>
        <taxon>Octocorallia</taxon>
        <taxon>Malacalcyonacea</taxon>
        <taxon>Plexauridae</taxon>
        <taxon>Paramuricea</taxon>
    </lineage>
</organism>
<sequence length="173" mass="20423">MSETDPLGKLKDWFYRFEYQQRGSPHIHMLIWLENAPVFGVDKDEDVVNFIDQIIPCRKPDNNTELFDLVNKQTYRHSHTCRKNSKKVCRFNYPQPPMRSTQILHPLDDNAPETVLRARKELWENIKNKLDVLKEGEDVTFEQLLKELDVSEYQYILAIRSSLNCPTILTPMS</sequence>
<comment type="caution">
    <text evidence="2">The sequence shown here is derived from an EMBL/GenBank/DDBJ whole genome shotgun (WGS) entry which is preliminary data.</text>
</comment>
<feature type="domain" description="Helitron helicase-like" evidence="1">
    <location>
        <begin position="7"/>
        <end position="31"/>
    </location>
</feature>
<dbReference type="OrthoDB" id="5978628at2759"/>
<accession>A0A7D9I8H1</accession>
<name>A0A7D9I8H1_PARCT</name>
<reference evidence="2" key="1">
    <citation type="submission" date="2020-04" db="EMBL/GenBank/DDBJ databases">
        <authorList>
            <person name="Alioto T."/>
            <person name="Alioto T."/>
            <person name="Gomez Garrido J."/>
        </authorList>
    </citation>
    <scope>NUCLEOTIDE SEQUENCE</scope>
    <source>
        <strain evidence="2">A484AB</strain>
    </source>
</reference>
<dbReference type="InterPro" id="IPR025476">
    <property type="entry name" value="Helitron_helicase-like"/>
</dbReference>
<dbReference type="Pfam" id="PF14214">
    <property type="entry name" value="Helitron_like_N"/>
    <property type="match status" value="1"/>
</dbReference>
<evidence type="ECO:0000259" key="1">
    <source>
        <dbReference type="Pfam" id="PF14214"/>
    </source>
</evidence>
<gene>
    <name evidence="2" type="ORF">PACLA_8A073640</name>
</gene>
<evidence type="ECO:0000313" key="2">
    <source>
        <dbReference type="EMBL" id="CAB4000986.1"/>
    </source>
</evidence>
<protein>
    <recommendedName>
        <fullName evidence="1">Helitron helicase-like domain-containing protein</fullName>
    </recommendedName>
</protein>
<dbReference type="Proteomes" id="UP001152795">
    <property type="component" value="Unassembled WGS sequence"/>
</dbReference>